<dbReference type="EMBL" id="MHNL01000035">
    <property type="protein sequence ID" value="OGZ43368.1"/>
    <property type="molecule type" value="Genomic_DNA"/>
</dbReference>
<comment type="caution">
    <text evidence="2">The sequence shown here is derived from an EMBL/GenBank/DDBJ whole genome shotgun (WGS) entry which is preliminary data.</text>
</comment>
<sequence length="82" mass="9457">MWEVLMVCFAKMGRGEISVLTPQLFTGTVMEMVTQKKLGLQDAHDFMEEFQKSIVTCTLQEMDKQDTRPQMGGVKRTPRQMQ</sequence>
<dbReference type="AlphaFoldDB" id="A0A1G2G0K1"/>
<gene>
    <name evidence="2" type="ORF">A2756_05105</name>
</gene>
<evidence type="ECO:0000313" key="2">
    <source>
        <dbReference type="EMBL" id="OGZ43368.1"/>
    </source>
</evidence>
<dbReference type="Proteomes" id="UP000177785">
    <property type="component" value="Unassembled WGS sequence"/>
</dbReference>
<dbReference type="STRING" id="1802115.A2756_05105"/>
<evidence type="ECO:0000256" key="1">
    <source>
        <dbReference type="SAM" id="MobiDB-lite"/>
    </source>
</evidence>
<accession>A0A1G2G0K1</accession>
<proteinExistence type="predicted"/>
<reference evidence="2 3" key="1">
    <citation type="journal article" date="2016" name="Nat. Commun.">
        <title>Thousands of microbial genomes shed light on interconnected biogeochemical processes in an aquifer system.</title>
        <authorList>
            <person name="Anantharaman K."/>
            <person name="Brown C.T."/>
            <person name="Hug L.A."/>
            <person name="Sharon I."/>
            <person name="Castelle C.J."/>
            <person name="Probst A.J."/>
            <person name="Thomas B.C."/>
            <person name="Singh A."/>
            <person name="Wilkins M.J."/>
            <person name="Karaoz U."/>
            <person name="Brodie E.L."/>
            <person name="Williams K.H."/>
            <person name="Hubbard S.S."/>
            <person name="Banfield J.F."/>
        </authorList>
    </citation>
    <scope>NUCLEOTIDE SEQUENCE [LARGE SCALE GENOMIC DNA]</scope>
</reference>
<evidence type="ECO:0000313" key="3">
    <source>
        <dbReference type="Proteomes" id="UP000177785"/>
    </source>
</evidence>
<name>A0A1G2G0K1_9BACT</name>
<protein>
    <submittedName>
        <fullName evidence="2">Uncharacterized protein</fullName>
    </submittedName>
</protein>
<organism evidence="2 3">
    <name type="scientific">Candidatus Ryanbacteria bacterium RIFCSPHIGHO2_01_FULL_48_27</name>
    <dbReference type="NCBI Taxonomy" id="1802115"/>
    <lineage>
        <taxon>Bacteria</taxon>
        <taxon>Candidatus Ryaniibacteriota</taxon>
    </lineage>
</organism>
<feature type="region of interest" description="Disordered" evidence="1">
    <location>
        <begin position="61"/>
        <end position="82"/>
    </location>
</feature>